<evidence type="ECO:0000313" key="2">
    <source>
        <dbReference type="Proteomes" id="UP000028186"/>
    </source>
</evidence>
<geneLocation type="plasmid" evidence="2">
    <name>III</name>
</geneLocation>
<dbReference type="Proteomes" id="UP000028186">
    <property type="component" value="Plasmid pHAMBI1141b"/>
</dbReference>
<dbReference type="AlphaFoldDB" id="A0A068TJZ8"/>
<sequence>MIIVGQRQFFRPVFNAARLIRTIVLSAALCISTLNPQTSSAASSQTLSDGRKWVVLASRADISEAIEIAKTYVGHQVKIMNSENGWFAVVLGPYRAKDIGEFKSGFQGPSIPNDAYLALGKNFLSVAWTDSGSAQVAASKAPEEDFITWSLDRYEETYEITKIPLRFQKQESEDDVLIFRDGEQYIRIQVDLSTTAEDLLNTIKGEYPGNDLAEGGDKEFQIIKSEVGKNTAYVTAQSPDGSHRRVEFATAGCCDGNYLRFIFQYPHAAKVDWLQAFYKHFQAEPVQGNFTHAFYIKSEWEMPLATTPALSERDRLYDACAASWNKLNFHGQRANKAMAVYEVGKQVYCSSQWRQATLTAARSAVQEACKKKNASRCALFALGDELSQWAKEARDDAEYGGRETKYRQYEQSRRQPSAPAAQSDDGGSLFDDLLGAAGSIAEGALIGANIGATISGAGSSVGSSGGSGSGGGGKCAHFRSAYATCERSWRNIGGGSSGQAGSFKACMDVNRNAMISLGC</sequence>
<protein>
    <submittedName>
        <fullName evidence="1">Uncharacterized protein</fullName>
    </submittedName>
</protein>
<name>A0A068TJZ8_NEOGA</name>
<proteinExistence type="predicted"/>
<reference evidence="2" key="1">
    <citation type="journal article" date="2014" name="BMC Genomics">
        <title>Genome sequencing of two Neorhizobium galegae strains reveals a noeT gene responsible for the unusual acetylation of the nodulation factors.</title>
        <authorList>
            <person name="Osterman J."/>
            <person name="Marsh J."/>
            <person name="Laine P.K."/>
            <person name="Zeng Z."/>
            <person name="Alatalo E."/>
            <person name="Sullivan J.T."/>
            <person name="Young J.P."/>
            <person name="Thomas-Oates J."/>
            <person name="Paulin L."/>
            <person name="Lindstrom K."/>
        </authorList>
    </citation>
    <scope>NUCLEOTIDE SEQUENCE [LARGE SCALE GENOMIC DNA]</scope>
    <source>
        <strain evidence="2">HAMBI 1141</strain>
        <plasmid evidence="2">III</plasmid>
    </source>
</reference>
<keyword evidence="1" id="KW-0614">Plasmid</keyword>
<gene>
    <name evidence="1" type="ORF">RG1141_PB01110</name>
</gene>
<evidence type="ECO:0000313" key="1">
    <source>
        <dbReference type="EMBL" id="CDN58459.1"/>
    </source>
</evidence>
<organism evidence="1 2">
    <name type="scientific">Neorhizobium galegae bv. officinalis bv. officinalis str. HAMBI 1141</name>
    <dbReference type="NCBI Taxonomy" id="1028801"/>
    <lineage>
        <taxon>Bacteria</taxon>
        <taxon>Pseudomonadati</taxon>
        <taxon>Pseudomonadota</taxon>
        <taxon>Alphaproteobacteria</taxon>
        <taxon>Hyphomicrobiales</taxon>
        <taxon>Rhizobiaceae</taxon>
        <taxon>Rhizobium/Agrobacterium group</taxon>
        <taxon>Neorhizobium</taxon>
    </lineage>
</organism>
<dbReference type="HOGENOM" id="CLU_524602_0_0_5"/>
<accession>A0A068TJZ8</accession>
<dbReference type="RefSeq" id="WP_157885377.1">
    <property type="nucleotide sequence ID" value="NZ_HG938357.1"/>
</dbReference>
<dbReference type="KEGG" id="ngl:RG1141_PB01110"/>
<dbReference type="EMBL" id="HG938357">
    <property type="protein sequence ID" value="CDN58459.1"/>
    <property type="molecule type" value="Genomic_DNA"/>
</dbReference>
<dbReference type="PATRIC" id="fig|1028801.3.peg.6248"/>